<keyword evidence="14" id="KW-1185">Reference proteome</keyword>
<organism evidence="13 14">
    <name type="scientific">Monodon monoceros</name>
    <name type="common">Narwhal</name>
    <name type="synonym">Ceratodon monodon</name>
    <dbReference type="NCBI Taxonomy" id="40151"/>
    <lineage>
        <taxon>Eukaryota</taxon>
        <taxon>Metazoa</taxon>
        <taxon>Chordata</taxon>
        <taxon>Craniata</taxon>
        <taxon>Vertebrata</taxon>
        <taxon>Euteleostomi</taxon>
        <taxon>Mammalia</taxon>
        <taxon>Eutheria</taxon>
        <taxon>Laurasiatheria</taxon>
        <taxon>Artiodactyla</taxon>
        <taxon>Whippomorpha</taxon>
        <taxon>Cetacea</taxon>
        <taxon>Odontoceti</taxon>
        <taxon>Monodontidae</taxon>
        <taxon>Monodon</taxon>
    </lineage>
</organism>
<proteinExistence type="predicted"/>
<keyword evidence="4" id="KW-0716">Sensory transduction</keyword>
<evidence type="ECO:0000313" key="13">
    <source>
        <dbReference type="Ensembl" id="ENSMMNP00015027114.1"/>
    </source>
</evidence>
<dbReference type="Gene3D" id="1.20.1070.10">
    <property type="entry name" value="Rhodopsin 7-helix transmembrane proteins"/>
    <property type="match status" value="1"/>
</dbReference>
<dbReference type="PANTHER" id="PTHR26450:SF97">
    <property type="entry name" value="OLFACTORY RECEPTOR"/>
    <property type="match status" value="1"/>
</dbReference>
<comment type="function">
    <text evidence="1">Odorant receptor.</text>
</comment>
<name>A0A8C6C8C2_MONMO</name>
<evidence type="ECO:0000256" key="6">
    <source>
        <dbReference type="ARBA" id="ARBA00022725"/>
    </source>
</evidence>
<evidence type="ECO:0000256" key="9">
    <source>
        <dbReference type="ARBA" id="ARBA00023136"/>
    </source>
</evidence>
<feature type="transmembrane region" description="Helical" evidence="11">
    <location>
        <begin position="223"/>
        <end position="246"/>
    </location>
</feature>
<dbReference type="Pfam" id="PF13853">
    <property type="entry name" value="7tm_4"/>
    <property type="match status" value="1"/>
</dbReference>
<keyword evidence="7 11" id="KW-1133">Transmembrane helix</keyword>
<dbReference type="PRINTS" id="PR00245">
    <property type="entry name" value="OLFACTORYR"/>
</dbReference>
<dbReference type="GO" id="GO:0004930">
    <property type="term" value="F:G protein-coupled receptor activity"/>
    <property type="evidence" value="ECO:0007669"/>
    <property type="project" value="UniProtKB-KW"/>
</dbReference>
<dbReference type="PANTHER" id="PTHR26450">
    <property type="entry name" value="OLFACTORY RECEPTOR 56B1-RELATED"/>
    <property type="match status" value="1"/>
</dbReference>
<protein>
    <recommendedName>
        <fullName evidence="12">G-protein coupled receptors family 1 profile domain-containing protein</fullName>
    </recommendedName>
</protein>
<keyword evidence="9 11" id="KW-0472">Membrane</keyword>
<keyword evidence="10" id="KW-0807">Transducer</keyword>
<evidence type="ECO:0000256" key="1">
    <source>
        <dbReference type="ARBA" id="ARBA00002936"/>
    </source>
</evidence>
<evidence type="ECO:0000256" key="4">
    <source>
        <dbReference type="ARBA" id="ARBA00022606"/>
    </source>
</evidence>
<evidence type="ECO:0000313" key="14">
    <source>
        <dbReference type="Proteomes" id="UP000694561"/>
    </source>
</evidence>
<evidence type="ECO:0000256" key="3">
    <source>
        <dbReference type="ARBA" id="ARBA00004141"/>
    </source>
</evidence>
<evidence type="ECO:0000256" key="10">
    <source>
        <dbReference type="ARBA" id="ARBA00023224"/>
    </source>
</evidence>
<evidence type="ECO:0000259" key="12">
    <source>
        <dbReference type="PROSITE" id="PS50262"/>
    </source>
</evidence>
<keyword evidence="6" id="KW-0552">Olfaction</keyword>
<keyword evidence="5 11" id="KW-0812">Transmembrane</keyword>
<feature type="transmembrane region" description="Helical" evidence="11">
    <location>
        <begin position="83"/>
        <end position="110"/>
    </location>
</feature>
<feature type="transmembrane region" description="Helical" evidence="11">
    <location>
        <begin position="122"/>
        <end position="147"/>
    </location>
</feature>
<dbReference type="Ensembl" id="ENSMMNT00015029803.1">
    <property type="protein sequence ID" value="ENSMMNP00015027114.1"/>
    <property type="gene ID" value="ENSMMNG00015019714.1"/>
</dbReference>
<evidence type="ECO:0000256" key="8">
    <source>
        <dbReference type="ARBA" id="ARBA00023040"/>
    </source>
</evidence>
<dbReference type="AlphaFoldDB" id="A0A8C6C8C2"/>
<evidence type="ECO:0000256" key="2">
    <source>
        <dbReference type="ARBA" id="ARBA00003929"/>
    </source>
</evidence>
<dbReference type="SUPFAM" id="SSF81321">
    <property type="entry name" value="Family A G protein-coupled receptor-like"/>
    <property type="match status" value="1"/>
</dbReference>
<feature type="domain" description="G-protein coupled receptors family 1 profile" evidence="12">
    <location>
        <begin position="62"/>
        <end position="313"/>
    </location>
</feature>
<feature type="transmembrane region" description="Helical" evidence="11">
    <location>
        <begin position="159"/>
        <end position="178"/>
    </location>
</feature>
<dbReference type="GO" id="GO:0004984">
    <property type="term" value="F:olfactory receptor activity"/>
    <property type="evidence" value="ECO:0007669"/>
    <property type="project" value="InterPro"/>
</dbReference>
<sequence>MARYAGLSLLQPLPLRSTGMATPNHTGTSHSLFILLGIPGLEDQHIWISRPFFISYLVAVLGNSLLVFIVVTECSLHEPMYFFLCMLAVVDLILSTTTVPKALAVFWFHAGEISLDGCATQIFFIHATFIAESGILLAMAFDCYVAICDPLRYVRVPCCEVIIRVGLVVVLRSFSVILPDVFLVKRLPLCHSNVLPHTYCEHMAVAKFACANIRVNVWYGLSALLSTAMIDALHIWVSYTFILNAVFRLPSRGAWQKALGTCSSHICAILVFYIPIAVSSLTHCFGNHVPPHIHILLAKCYLLIPPVLNPIVYAVHTKQIRERLLHILKSGAQPKSFSHLNR</sequence>
<evidence type="ECO:0000256" key="11">
    <source>
        <dbReference type="SAM" id="Phobius"/>
    </source>
</evidence>
<dbReference type="InterPro" id="IPR017452">
    <property type="entry name" value="GPCR_Rhodpsn_7TM"/>
</dbReference>
<dbReference type="InterPro" id="IPR050402">
    <property type="entry name" value="OR51/52/56-like"/>
</dbReference>
<dbReference type="PRINTS" id="PR00237">
    <property type="entry name" value="GPCRRHODOPSN"/>
</dbReference>
<reference evidence="13" key="1">
    <citation type="submission" date="2025-08" db="UniProtKB">
        <authorList>
            <consortium name="Ensembl"/>
        </authorList>
    </citation>
    <scope>IDENTIFICATION</scope>
</reference>
<dbReference type="PROSITE" id="PS50262">
    <property type="entry name" value="G_PROTEIN_RECEP_F1_2"/>
    <property type="match status" value="1"/>
</dbReference>
<keyword evidence="8" id="KW-0675">Receptor</keyword>
<dbReference type="GeneTree" id="ENSGT01090000260043"/>
<evidence type="ECO:0000256" key="7">
    <source>
        <dbReference type="ARBA" id="ARBA00022989"/>
    </source>
</evidence>
<keyword evidence="8" id="KW-0297">G-protein coupled receptor</keyword>
<feature type="transmembrane region" description="Helical" evidence="11">
    <location>
        <begin position="293"/>
        <end position="315"/>
    </location>
</feature>
<comment type="function">
    <text evidence="2">Putative odorant or sperm cell receptor.</text>
</comment>
<dbReference type="FunFam" id="1.20.1070.10:FF:000006">
    <property type="entry name" value="Olfactory receptor"/>
    <property type="match status" value="1"/>
</dbReference>
<comment type="subcellular location">
    <subcellularLocation>
        <location evidence="3">Membrane</location>
        <topology evidence="3">Multi-pass membrane protein</topology>
    </subcellularLocation>
</comment>
<feature type="transmembrane region" description="Helical" evidence="11">
    <location>
        <begin position="53"/>
        <end position="71"/>
    </location>
</feature>
<evidence type="ECO:0000256" key="5">
    <source>
        <dbReference type="ARBA" id="ARBA00022692"/>
    </source>
</evidence>
<dbReference type="GO" id="GO:0005886">
    <property type="term" value="C:plasma membrane"/>
    <property type="evidence" value="ECO:0007669"/>
    <property type="project" value="TreeGrafter"/>
</dbReference>
<dbReference type="Proteomes" id="UP000694561">
    <property type="component" value="Unplaced"/>
</dbReference>
<accession>A0A8C6C8C2</accession>
<dbReference type="InterPro" id="IPR000276">
    <property type="entry name" value="GPCR_Rhodpsn"/>
</dbReference>
<feature type="transmembrane region" description="Helical" evidence="11">
    <location>
        <begin position="258"/>
        <end position="281"/>
    </location>
</feature>
<dbReference type="InterPro" id="IPR000725">
    <property type="entry name" value="Olfact_rcpt"/>
</dbReference>
<reference evidence="13" key="2">
    <citation type="submission" date="2025-09" db="UniProtKB">
        <authorList>
            <consortium name="Ensembl"/>
        </authorList>
    </citation>
    <scope>IDENTIFICATION</scope>
</reference>